<dbReference type="AlphaFoldDB" id="A0AAU9X196"/>
<reference evidence="1 2" key="1">
    <citation type="submission" date="2022-05" db="EMBL/GenBank/DDBJ databases">
        <authorList>
            <consortium name="Genoscope - CEA"/>
            <person name="William W."/>
        </authorList>
    </citation>
    <scope>NUCLEOTIDE SEQUENCE [LARGE SCALE GENOMIC DNA]</scope>
</reference>
<evidence type="ECO:0000313" key="1">
    <source>
        <dbReference type="EMBL" id="CAH3132863.1"/>
    </source>
</evidence>
<dbReference type="Proteomes" id="UP001159428">
    <property type="component" value="Unassembled WGS sequence"/>
</dbReference>
<proteinExistence type="predicted"/>
<organism evidence="1 2">
    <name type="scientific">Pocillopora meandrina</name>
    <dbReference type="NCBI Taxonomy" id="46732"/>
    <lineage>
        <taxon>Eukaryota</taxon>
        <taxon>Metazoa</taxon>
        <taxon>Cnidaria</taxon>
        <taxon>Anthozoa</taxon>
        <taxon>Hexacorallia</taxon>
        <taxon>Scleractinia</taxon>
        <taxon>Astrocoeniina</taxon>
        <taxon>Pocilloporidae</taxon>
        <taxon>Pocillopora</taxon>
    </lineage>
</organism>
<sequence length="154" mass="17647">MITKELEKRWPRGSALPIYRNEADAIQIDKFVAKLVKDDTRLFPECGCGKEAVLETVLNKIREQRRQQKEKYLTSEEVLSTDSASESTESVVEILLHLLIHISCNVCSKFTTFILMKIHDSDHSRFNCNGGSWKTIQKRSEDGSITEDEKNLQS</sequence>
<accession>A0AAU9X196</accession>
<dbReference type="EMBL" id="CALNXJ010000027">
    <property type="protein sequence ID" value="CAH3132863.1"/>
    <property type="molecule type" value="Genomic_DNA"/>
</dbReference>
<keyword evidence="2" id="KW-1185">Reference proteome</keyword>
<protein>
    <submittedName>
        <fullName evidence="1">Uncharacterized protein</fullName>
    </submittedName>
</protein>
<evidence type="ECO:0000313" key="2">
    <source>
        <dbReference type="Proteomes" id="UP001159428"/>
    </source>
</evidence>
<name>A0AAU9X196_9CNID</name>
<comment type="caution">
    <text evidence="1">The sequence shown here is derived from an EMBL/GenBank/DDBJ whole genome shotgun (WGS) entry which is preliminary data.</text>
</comment>
<gene>
    <name evidence="1" type="ORF">PMEA_00015261</name>
</gene>